<evidence type="ECO:0000259" key="7">
    <source>
        <dbReference type="PROSITE" id="PS50178"/>
    </source>
</evidence>
<dbReference type="GO" id="GO:0007032">
    <property type="term" value="P:endosome organization"/>
    <property type="evidence" value="ECO:0007669"/>
    <property type="project" value="TreeGrafter"/>
</dbReference>
<organism evidence="8 9">
    <name type="scientific">Alosa alosa</name>
    <name type="common">allis shad</name>
    <dbReference type="NCBI Taxonomy" id="278164"/>
    <lineage>
        <taxon>Eukaryota</taxon>
        <taxon>Metazoa</taxon>
        <taxon>Chordata</taxon>
        <taxon>Craniata</taxon>
        <taxon>Vertebrata</taxon>
        <taxon>Euteleostomi</taxon>
        <taxon>Actinopterygii</taxon>
        <taxon>Neopterygii</taxon>
        <taxon>Teleostei</taxon>
        <taxon>Clupei</taxon>
        <taxon>Clupeiformes</taxon>
        <taxon>Clupeoidei</taxon>
        <taxon>Clupeidae</taxon>
        <taxon>Alosa</taxon>
    </lineage>
</organism>
<dbReference type="InterPro" id="IPR011993">
    <property type="entry name" value="PH-like_dom_sf"/>
</dbReference>
<comment type="caution">
    <text evidence="8">The sequence shown here is derived from an EMBL/GenBank/DDBJ whole genome shotgun (WGS) entry which is preliminary data.</text>
</comment>
<dbReference type="InterPro" id="IPR055251">
    <property type="entry name" value="SOS1_NGEF_PH"/>
</dbReference>
<name>A0AAV6GB14_9TELE</name>
<dbReference type="SMART" id="SM00233">
    <property type="entry name" value="PH"/>
    <property type="match status" value="1"/>
</dbReference>
<evidence type="ECO:0000256" key="5">
    <source>
        <dbReference type="SAM" id="MobiDB-lite"/>
    </source>
</evidence>
<keyword evidence="1" id="KW-0479">Metal-binding</keyword>
<evidence type="ECO:0008006" key="10">
    <source>
        <dbReference type="Google" id="ProtNLM"/>
    </source>
</evidence>
<dbReference type="PROSITE" id="PS50003">
    <property type="entry name" value="PH_DOMAIN"/>
    <property type="match status" value="1"/>
</dbReference>
<dbReference type="InterPro" id="IPR001849">
    <property type="entry name" value="PH_domain"/>
</dbReference>
<accession>A0AAV6GB14</accession>
<dbReference type="SMART" id="SM00064">
    <property type="entry name" value="FYVE"/>
    <property type="match status" value="1"/>
</dbReference>
<feature type="domain" description="FYVE-type" evidence="7">
    <location>
        <begin position="204"/>
        <end position="263"/>
    </location>
</feature>
<dbReference type="Pfam" id="PF01363">
    <property type="entry name" value="FYVE"/>
    <property type="match status" value="1"/>
</dbReference>
<dbReference type="AlphaFoldDB" id="A0AAV6GB14"/>
<dbReference type="PANTHER" id="PTHR46280:SF2">
    <property type="entry name" value="PLECKSTRIN HOMOLOGY DOMAIN-CONTAINING FAMILY F MEMBER 1"/>
    <property type="match status" value="1"/>
</dbReference>
<keyword evidence="2 4" id="KW-0863">Zinc-finger</keyword>
<dbReference type="InterPro" id="IPR011011">
    <property type="entry name" value="Znf_FYVE_PHD"/>
</dbReference>
<protein>
    <recommendedName>
        <fullName evidence="10">Pleckstrin homology domain-containing family F member 1</fullName>
    </recommendedName>
</protein>
<feature type="compositionally biased region" description="Polar residues" evidence="5">
    <location>
        <begin position="266"/>
        <end position="279"/>
    </location>
</feature>
<dbReference type="InterPro" id="IPR013083">
    <property type="entry name" value="Znf_RING/FYVE/PHD"/>
</dbReference>
<dbReference type="Gene3D" id="3.30.40.10">
    <property type="entry name" value="Zinc/RING finger domain, C3HC4 (zinc finger)"/>
    <property type="match status" value="1"/>
</dbReference>
<gene>
    <name evidence="8" type="ORF">AALO_G00194410</name>
</gene>
<dbReference type="SUPFAM" id="SSF57903">
    <property type="entry name" value="FYVE/PHD zinc finger"/>
    <property type="match status" value="1"/>
</dbReference>
<keyword evidence="9" id="KW-1185">Reference proteome</keyword>
<dbReference type="CDD" id="cd01218">
    <property type="entry name" value="PH_Phafin2-like"/>
    <property type="match status" value="1"/>
</dbReference>
<evidence type="ECO:0000256" key="3">
    <source>
        <dbReference type="ARBA" id="ARBA00022833"/>
    </source>
</evidence>
<dbReference type="Pfam" id="PF22697">
    <property type="entry name" value="SOS1_NGEF_PH"/>
    <property type="match status" value="1"/>
</dbReference>
<dbReference type="GO" id="GO:0008333">
    <property type="term" value="P:endosome to lysosome transport"/>
    <property type="evidence" value="ECO:0007669"/>
    <property type="project" value="TreeGrafter"/>
</dbReference>
<evidence type="ECO:0000313" key="9">
    <source>
        <dbReference type="Proteomes" id="UP000823561"/>
    </source>
</evidence>
<dbReference type="InterPro" id="IPR037871">
    <property type="entry name" value="PH_Phafin"/>
</dbReference>
<evidence type="ECO:0000256" key="4">
    <source>
        <dbReference type="PROSITE-ProRule" id="PRU00091"/>
    </source>
</evidence>
<feature type="region of interest" description="Disordered" evidence="5">
    <location>
        <begin position="266"/>
        <end position="317"/>
    </location>
</feature>
<feature type="compositionally biased region" description="Acidic residues" evidence="5">
    <location>
        <begin position="295"/>
        <end position="307"/>
    </location>
</feature>
<dbReference type="SUPFAM" id="SSF50729">
    <property type="entry name" value="PH domain-like"/>
    <property type="match status" value="1"/>
</dbReference>
<reference evidence="8" key="1">
    <citation type="submission" date="2020-10" db="EMBL/GenBank/DDBJ databases">
        <title>Chromosome-scale genome assembly of the Allis shad, Alosa alosa.</title>
        <authorList>
            <person name="Margot Z."/>
            <person name="Christophe K."/>
            <person name="Cabau C."/>
            <person name="Louis A."/>
            <person name="Berthelot C."/>
            <person name="Parey E."/>
            <person name="Roest Crollius H."/>
            <person name="Montfort J."/>
            <person name="Robinson-Rechavi M."/>
            <person name="Bucao C."/>
            <person name="Bouchez O."/>
            <person name="Gislard M."/>
            <person name="Lluch J."/>
            <person name="Milhes M."/>
            <person name="Lampietro C."/>
            <person name="Lopez Roques C."/>
            <person name="Donnadieu C."/>
            <person name="Braasch I."/>
            <person name="Desvignes T."/>
            <person name="Postlethwait J."/>
            <person name="Bobe J."/>
            <person name="Guiguen Y."/>
        </authorList>
    </citation>
    <scope>NUCLEOTIDE SEQUENCE</scope>
    <source>
        <strain evidence="8">M-15738</strain>
        <tissue evidence="8">Blood</tissue>
    </source>
</reference>
<dbReference type="InterPro" id="IPR000306">
    <property type="entry name" value="Znf_FYVE"/>
</dbReference>
<evidence type="ECO:0000256" key="2">
    <source>
        <dbReference type="ARBA" id="ARBA00022771"/>
    </source>
</evidence>
<dbReference type="GO" id="GO:0008270">
    <property type="term" value="F:zinc ion binding"/>
    <property type="evidence" value="ECO:0007669"/>
    <property type="project" value="UniProtKB-KW"/>
</dbReference>
<evidence type="ECO:0000313" key="8">
    <source>
        <dbReference type="EMBL" id="KAG5270592.1"/>
    </source>
</evidence>
<sequence>MKSARLSQIPCLTSVCNCGNTEKKCEGGADGQTAGGKRHSLFRSSHCQSVMVDQTPFEQKNRERIQAVENSFGPSGKSLMEPGRVLVGEGRLLKLCRRRPQQKVFYLFNDILIYGSIILHGRWHKRQQVIQLEEVEQEDLEDGLGMANQWLLRTPRKSFSVAAASLEEKQAWMEHIEECRLQQIERLGLKSEKRGSFAASWIPDRASAICMRCSNRFGVTQRRHHCRRCGFIVCNTCSKGRAVLENISRKPVRVCQQCMATMQGEWQQGQTQGDSWNSRNWHKGSVEDKQHTLPDDDVSSGEECEEPAESHAPTQWVSMQDGSCSPYCYFNPDHLTPPGLTA</sequence>
<dbReference type="Gene3D" id="2.30.29.30">
    <property type="entry name" value="Pleckstrin-homology domain (PH domain)/Phosphotyrosine-binding domain (PTB)"/>
    <property type="match status" value="1"/>
</dbReference>
<feature type="compositionally biased region" description="Basic and acidic residues" evidence="5">
    <location>
        <begin position="284"/>
        <end position="294"/>
    </location>
</feature>
<dbReference type="InterPro" id="IPR051765">
    <property type="entry name" value="PH_domain-containing_F"/>
</dbReference>
<dbReference type="EMBL" id="JADWDJ010000014">
    <property type="protein sequence ID" value="KAG5270592.1"/>
    <property type="molecule type" value="Genomic_DNA"/>
</dbReference>
<dbReference type="GO" id="GO:0005769">
    <property type="term" value="C:early endosome"/>
    <property type="evidence" value="ECO:0007669"/>
    <property type="project" value="TreeGrafter"/>
</dbReference>
<dbReference type="Proteomes" id="UP000823561">
    <property type="component" value="Chromosome 14"/>
</dbReference>
<dbReference type="GO" id="GO:0035091">
    <property type="term" value="F:phosphatidylinositol binding"/>
    <property type="evidence" value="ECO:0007669"/>
    <property type="project" value="TreeGrafter"/>
</dbReference>
<dbReference type="PANTHER" id="PTHR46280">
    <property type="entry name" value="PLECKSTRIN HOMOLOGY DOMAIN-CONTAINING FAMILY F MEMBER 2-RELATED"/>
    <property type="match status" value="1"/>
</dbReference>
<feature type="domain" description="PH" evidence="6">
    <location>
        <begin position="85"/>
        <end position="181"/>
    </location>
</feature>
<evidence type="ECO:0000256" key="1">
    <source>
        <dbReference type="ARBA" id="ARBA00022723"/>
    </source>
</evidence>
<keyword evidence="3" id="KW-0862">Zinc</keyword>
<proteinExistence type="predicted"/>
<evidence type="ECO:0000259" key="6">
    <source>
        <dbReference type="PROSITE" id="PS50003"/>
    </source>
</evidence>
<dbReference type="InterPro" id="IPR017455">
    <property type="entry name" value="Znf_FYVE-rel"/>
</dbReference>
<dbReference type="PROSITE" id="PS50178">
    <property type="entry name" value="ZF_FYVE"/>
    <property type="match status" value="1"/>
</dbReference>